<comment type="similarity">
    <text evidence="2">Belongs to the peptidase S16 family.</text>
</comment>
<dbReference type="EC" id="3.4.21.53" evidence="2"/>
<sequence length="563" mass="62728">MHEVNWQSVIPHYPQFEQEISHYPALSPLPASALQPRLKNSICRLLHDSHYPRMLIVNSSDVYDYSLLIKQTVKEVTGKEDLPIIIADNANERQLFGAVYPQNNDVTASHIEYGLIHKADGGILVLSLSAMIDNFQIWKRLKAFLSKGELEWRPAKPSQPCSIPSPEKLSLRVIIVSDRSDLASFEDAEPQLFSGFSAFTEYEQDLQLDSDNVTTYLQLVKGFQQSLSLRELTPDAVKRIMQAGARFSEEQDRMPLCPLWYQSLLCEADYQCQSDLISGDDVEKAIREKAYRESYLPMRATDDIHKGQVFIDTQGEHIGQVNGLTVIEMPGHPVSYGEPARISCVVHFGDGDVSDVESKADLAGNIHAKGMMIMQAFVSAALDLDEALPFTASIVFEQSYCEVDGDSASLAELCALVSALSQQPINQSIAVTGAVDQFGRVQAVGGINEKIEGFYQVCLNKGLTGKQGVILPKTNLTALCLNQDVANAIKEGNFHIWAVEHVNETFPLITGIPFERTATEEQIDTDIQESLLDKIARRIDAFHNGEQRHMSLVAKLKLWLNKY</sequence>
<feature type="active site" evidence="2">
    <location>
        <position position="407"/>
    </location>
</feature>
<dbReference type="EMBL" id="LYBM01000049">
    <property type="protein sequence ID" value="ODA30673.1"/>
    <property type="molecule type" value="Genomic_DNA"/>
</dbReference>
<comment type="caution">
    <text evidence="4">The sequence shown here is derived from an EMBL/GenBank/DDBJ whole genome shotgun (WGS) entry which is preliminary data.</text>
</comment>
<feature type="domain" description="Lon proteolytic" evidence="3">
    <location>
        <begin position="315"/>
        <end position="512"/>
    </location>
</feature>
<dbReference type="Proteomes" id="UP000094936">
    <property type="component" value="Unassembled WGS sequence"/>
</dbReference>
<dbReference type="InterPro" id="IPR008269">
    <property type="entry name" value="Lon_proteolytic"/>
</dbReference>
<dbReference type="GO" id="GO:0004176">
    <property type="term" value="F:ATP-dependent peptidase activity"/>
    <property type="evidence" value="ECO:0007669"/>
    <property type="project" value="UniProtKB-UniRule"/>
</dbReference>
<dbReference type="SUPFAM" id="SSF54211">
    <property type="entry name" value="Ribosomal protein S5 domain 2-like"/>
    <property type="match status" value="1"/>
</dbReference>
<evidence type="ECO:0000313" key="4">
    <source>
        <dbReference type="EMBL" id="ODA30673.1"/>
    </source>
</evidence>
<evidence type="ECO:0000256" key="2">
    <source>
        <dbReference type="PROSITE-ProRule" id="PRU01122"/>
    </source>
</evidence>
<dbReference type="GO" id="GO:0006508">
    <property type="term" value="P:proteolysis"/>
    <property type="evidence" value="ECO:0007669"/>
    <property type="project" value="UniProtKB-KW"/>
</dbReference>
<dbReference type="PROSITE" id="PS51786">
    <property type="entry name" value="LON_PROTEOLYTIC"/>
    <property type="match status" value="1"/>
</dbReference>
<dbReference type="InterPro" id="IPR014721">
    <property type="entry name" value="Ribsml_uS5_D2-typ_fold_subgr"/>
</dbReference>
<dbReference type="Pfam" id="PF05362">
    <property type="entry name" value="Lon_C"/>
    <property type="match status" value="1"/>
</dbReference>
<dbReference type="PRINTS" id="PR00830">
    <property type="entry name" value="ENDOLAPTASE"/>
</dbReference>
<keyword evidence="2" id="KW-0378">Hydrolase</keyword>
<proteinExistence type="inferred from homology"/>
<dbReference type="Gene3D" id="3.30.230.10">
    <property type="match status" value="1"/>
</dbReference>
<dbReference type="Pfam" id="PF13654">
    <property type="entry name" value="AAA_32"/>
    <property type="match status" value="1"/>
</dbReference>
<accession>A0A1C3EBQ7</accession>
<protein>
    <recommendedName>
        <fullName evidence="2">endopeptidase La</fullName>
        <ecNumber evidence="2">3.4.21.53</ecNumber>
    </recommendedName>
</protein>
<dbReference type="GO" id="GO:0004252">
    <property type="term" value="F:serine-type endopeptidase activity"/>
    <property type="evidence" value="ECO:0007669"/>
    <property type="project" value="UniProtKB-UniRule"/>
</dbReference>
<dbReference type="PANTHER" id="PTHR10046">
    <property type="entry name" value="ATP DEPENDENT LON PROTEASE FAMILY MEMBER"/>
    <property type="match status" value="1"/>
</dbReference>
<dbReference type="OrthoDB" id="9758568at2"/>
<dbReference type="GO" id="GO:0030163">
    <property type="term" value="P:protein catabolic process"/>
    <property type="evidence" value="ECO:0007669"/>
    <property type="project" value="InterPro"/>
</dbReference>
<dbReference type="RefSeq" id="WP_068905044.1">
    <property type="nucleotide sequence ID" value="NZ_JBHUIF010000004.1"/>
</dbReference>
<evidence type="ECO:0000259" key="3">
    <source>
        <dbReference type="PROSITE" id="PS51786"/>
    </source>
</evidence>
<keyword evidence="2" id="KW-0720">Serine protease</keyword>
<keyword evidence="5" id="KW-1185">Reference proteome</keyword>
<keyword evidence="1 2" id="KW-0645">Protease</keyword>
<organism evidence="4 5">
    <name type="scientific">Veronia pacifica</name>
    <dbReference type="NCBI Taxonomy" id="1080227"/>
    <lineage>
        <taxon>Bacteria</taxon>
        <taxon>Pseudomonadati</taxon>
        <taxon>Pseudomonadota</taxon>
        <taxon>Gammaproteobacteria</taxon>
        <taxon>Vibrionales</taxon>
        <taxon>Vibrionaceae</taxon>
        <taxon>Veronia</taxon>
    </lineage>
</organism>
<dbReference type="Gene3D" id="3.40.50.300">
    <property type="entry name" value="P-loop containing nucleotide triphosphate hydrolases"/>
    <property type="match status" value="1"/>
</dbReference>
<feature type="active site" evidence="2">
    <location>
        <position position="450"/>
    </location>
</feature>
<dbReference type="InterPro" id="IPR046843">
    <property type="entry name" value="LonB_AAA-LID"/>
</dbReference>
<comment type="catalytic activity">
    <reaction evidence="2">
        <text>Hydrolysis of proteins in presence of ATP.</text>
        <dbReference type="EC" id="3.4.21.53"/>
    </reaction>
</comment>
<name>A0A1C3EBQ7_9GAMM</name>
<evidence type="ECO:0000313" key="5">
    <source>
        <dbReference type="Proteomes" id="UP000094936"/>
    </source>
</evidence>
<dbReference type="STRING" id="1080227.A8L45_19565"/>
<dbReference type="InterPro" id="IPR027065">
    <property type="entry name" value="Lon_Prtase"/>
</dbReference>
<evidence type="ECO:0000256" key="1">
    <source>
        <dbReference type="ARBA" id="ARBA00022670"/>
    </source>
</evidence>
<dbReference type="GO" id="GO:0005524">
    <property type="term" value="F:ATP binding"/>
    <property type="evidence" value="ECO:0007669"/>
    <property type="project" value="InterPro"/>
</dbReference>
<dbReference type="InterPro" id="IPR027417">
    <property type="entry name" value="P-loop_NTPase"/>
</dbReference>
<reference evidence="4 5" key="1">
    <citation type="submission" date="2016-05" db="EMBL/GenBank/DDBJ databases">
        <title>Genomic Taxonomy of the Vibrionaceae.</title>
        <authorList>
            <person name="Gomez-Gil B."/>
            <person name="Enciso-Ibarra J."/>
        </authorList>
    </citation>
    <scope>NUCLEOTIDE SEQUENCE [LARGE SCALE GENOMIC DNA]</scope>
    <source>
        <strain evidence="4 5">CAIM 1920</strain>
    </source>
</reference>
<dbReference type="InterPro" id="IPR020568">
    <property type="entry name" value="Ribosomal_Su5_D2-typ_SF"/>
</dbReference>
<gene>
    <name evidence="4" type="ORF">A8L45_19565</name>
</gene>
<dbReference type="Pfam" id="PF20436">
    <property type="entry name" value="LonB_AAA-LID"/>
    <property type="match status" value="1"/>
</dbReference>
<dbReference type="InterPro" id="IPR041699">
    <property type="entry name" value="AAA_32"/>
</dbReference>
<dbReference type="AlphaFoldDB" id="A0A1C3EBQ7"/>
<dbReference type="Gene3D" id="1.10.8.60">
    <property type="match status" value="1"/>
</dbReference>